<dbReference type="PROSITE" id="PS51257">
    <property type="entry name" value="PROKAR_LIPOPROTEIN"/>
    <property type="match status" value="1"/>
</dbReference>
<accession>A0A0P6FTE1</accession>
<protein>
    <recommendedName>
        <fullName evidence="5">Outer membrane lipoprotein BamD-like domain-containing protein</fullName>
    </recommendedName>
</protein>
<keyword evidence="2" id="KW-0472">Membrane</keyword>
<dbReference type="Pfam" id="PF13525">
    <property type="entry name" value="YfiO"/>
    <property type="match status" value="1"/>
</dbReference>
<evidence type="ECO:0000256" key="1">
    <source>
        <dbReference type="ARBA" id="ARBA00022729"/>
    </source>
</evidence>
<dbReference type="Gene3D" id="1.25.40.10">
    <property type="entry name" value="Tetratricopeptide repeat domain"/>
    <property type="match status" value="1"/>
</dbReference>
<evidence type="ECO:0000256" key="3">
    <source>
        <dbReference type="ARBA" id="ARBA00023237"/>
    </source>
</evidence>
<dbReference type="InterPro" id="IPR039565">
    <property type="entry name" value="BamD-like"/>
</dbReference>
<dbReference type="EMBL" id="GDIQ01013198">
    <property type="protein sequence ID" value="JAN81539.1"/>
    <property type="molecule type" value="Transcribed_RNA"/>
</dbReference>
<feature type="domain" description="Outer membrane lipoprotein BamD-like" evidence="5">
    <location>
        <begin position="35"/>
        <end position="220"/>
    </location>
</feature>
<reference evidence="6" key="1">
    <citation type="submission" date="2015-10" db="EMBL/GenBank/DDBJ databases">
        <title>EvidentialGene: Evidence-directed Construction of Complete mRNA Transcriptomes without Genomes.</title>
        <authorList>
            <person name="Gilbert D.G."/>
        </authorList>
    </citation>
    <scope>NUCLEOTIDE SEQUENCE</scope>
</reference>
<dbReference type="SUPFAM" id="SSF48452">
    <property type="entry name" value="TPR-like"/>
    <property type="match status" value="1"/>
</dbReference>
<dbReference type="AlphaFoldDB" id="A0A0P6FTE1"/>
<evidence type="ECO:0000256" key="2">
    <source>
        <dbReference type="ARBA" id="ARBA00023136"/>
    </source>
</evidence>
<dbReference type="EMBL" id="GDIQ01043054">
    <property type="protein sequence ID" value="JAN51683.1"/>
    <property type="molecule type" value="Transcribed_RNA"/>
</dbReference>
<proteinExistence type="predicted"/>
<name>A0A0P6FTE1_9CRUS</name>
<dbReference type="InterPro" id="IPR017689">
    <property type="entry name" value="BamD"/>
</dbReference>
<sequence length="264" mass="30728">MNKIFSFLLVSILLASCSQYQKALKSEDIAVKSEAANKMYDAGKYTKAIRLYEQIAPAYKGKPTAERMFFLYSNSLYKSKQYYLAGYQFENFVATYPKSEKREEAAFLGAECFYRLSPVYSLDQTDTQKALDKLQRFIDIYPNSQYLEKANVYVKELREKQEKKAFEIAKQYNTISDFKGALKAFENFIADYPGTPFKEKALYYRFDSAYKLAINSVDYKKQERLAYAKTTHANLMKFNSASEFKEKADTMLAEIEKELQQFSK</sequence>
<dbReference type="InterPro" id="IPR011990">
    <property type="entry name" value="TPR-like_helical_dom_sf"/>
</dbReference>
<evidence type="ECO:0000313" key="6">
    <source>
        <dbReference type="EMBL" id="JAN51683.1"/>
    </source>
</evidence>
<keyword evidence="3" id="KW-0998">Cell outer membrane</keyword>
<evidence type="ECO:0000259" key="5">
    <source>
        <dbReference type="Pfam" id="PF13525"/>
    </source>
</evidence>
<evidence type="ECO:0000256" key="4">
    <source>
        <dbReference type="SAM" id="SignalP"/>
    </source>
</evidence>
<feature type="chain" id="PRO_5013463437" description="Outer membrane lipoprotein BamD-like domain-containing protein" evidence="4">
    <location>
        <begin position="24"/>
        <end position="264"/>
    </location>
</feature>
<organism evidence="6">
    <name type="scientific">Daphnia magna</name>
    <dbReference type="NCBI Taxonomy" id="35525"/>
    <lineage>
        <taxon>Eukaryota</taxon>
        <taxon>Metazoa</taxon>
        <taxon>Ecdysozoa</taxon>
        <taxon>Arthropoda</taxon>
        <taxon>Crustacea</taxon>
        <taxon>Branchiopoda</taxon>
        <taxon>Diplostraca</taxon>
        <taxon>Cladocera</taxon>
        <taxon>Anomopoda</taxon>
        <taxon>Daphniidae</taxon>
        <taxon>Daphnia</taxon>
    </lineage>
</organism>
<dbReference type="NCBIfam" id="TIGR03302">
    <property type="entry name" value="OM_YfiO"/>
    <property type="match status" value="1"/>
</dbReference>
<keyword evidence="1 4" id="KW-0732">Signal</keyword>
<feature type="signal peptide" evidence="4">
    <location>
        <begin position="1"/>
        <end position="23"/>
    </location>
</feature>